<proteinExistence type="predicted"/>
<dbReference type="AlphaFoldDB" id="A0A7S3YXZ0"/>
<feature type="compositionally biased region" description="Basic and acidic residues" evidence="1">
    <location>
        <begin position="310"/>
        <end position="329"/>
    </location>
</feature>
<feature type="region of interest" description="Disordered" evidence="1">
    <location>
        <begin position="55"/>
        <end position="378"/>
    </location>
</feature>
<gene>
    <name evidence="2" type="ORF">LGLO00237_LOCUS17283</name>
</gene>
<reference evidence="2" key="1">
    <citation type="submission" date="2021-01" db="EMBL/GenBank/DDBJ databases">
        <authorList>
            <person name="Corre E."/>
            <person name="Pelletier E."/>
            <person name="Niang G."/>
            <person name="Scheremetjew M."/>
            <person name="Finn R."/>
            <person name="Kale V."/>
            <person name="Holt S."/>
            <person name="Cochrane G."/>
            <person name="Meng A."/>
            <person name="Brown T."/>
            <person name="Cohen L."/>
        </authorList>
    </citation>
    <scope>NUCLEOTIDE SEQUENCE</scope>
    <source>
        <strain evidence="2">CCCM811</strain>
    </source>
</reference>
<feature type="compositionally biased region" description="Basic and acidic residues" evidence="1">
    <location>
        <begin position="88"/>
        <end position="124"/>
    </location>
</feature>
<feature type="compositionally biased region" description="Basic and acidic residues" evidence="1">
    <location>
        <begin position="336"/>
        <end position="358"/>
    </location>
</feature>
<feature type="compositionally biased region" description="Basic and acidic residues" evidence="1">
    <location>
        <begin position="8"/>
        <end position="22"/>
    </location>
</feature>
<organism evidence="2">
    <name type="scientific">Lotharella globosa</name>
    <dbReference type="NCBI Taxonomy" id="91324"/>
    <lineage>
        <taxon>Eukaryota</taxon>
        <taxon>Sar</taxon>
        <taxon>Rhizaria</taxon>
        <taxon>Cercozoa</taxon>
        <taxon>Chlorarachniophyceae</taxon>
        <taxon>Lotharella</taxon>
    </lineage>
</organism>
<dbReference type="EMBL" id="HBIV01024046">
    <property type="protein sequence ID" value="CAE0665678.1"/>
    <property type="molecule type" value="Transcribed_RNA"/>
</dbReference>
<feature type="compositionally biased region" description="Basic and acidic residues" evidence="1">
    <location>
        <begin position="149"/>
        <end position="209"/>
    </location>
</feature>
<feature type="region of interest" description="Disordered" evidence="1">
    <location>
        <begin position="8"/>
        <end position="30"/>
    </location>
</feature>
<evidence type="ECO:0000313" key="2">
    <source>
        <dbReference type="EMBL" id="CAE0665678.1"/>
    </source>
</evidence>
<feature type="compositionally biased region" description="Basic residues" evidence="1">
    <location>
        <begin position="74"/>
        <end position="87"/>
    </location>
</feature>
<feature type="compositionally biased region" description="Basic residues" evidence="1">
    <location>
        <begin position="227"/>
        <end position="260"/>
    </location>
</feature>
<feature type="compositionally biased region" description="Basic and acidic residues" evidence="1">
    <location>
        <begin position="55"/>
        <end position="73"/>
    </location>
</feature>
<protein>
    <submittedName>
        <fullName evidence="2">Uncharacterized protein</fullName>
    </submittedName>
</protein>
<feature type="compositionally biased region" description="Basic residues" evidence="1">
    <location>
        <begin position="125"/>
        <end position="148"/>
    </location>
</feature>
<sequence>MFTVEELFKDVYQRPPGHEGSSKPKRMEKRVLASVIRQTDFHNKKLQEEEMWAARQKDLQLSDRLKREKEKKKSSSSSSSRKRRVMRMRSDDGESSGDREERMRQRREKFERRADRDSTGDNRHSSKKPKKVIKLKKRTISLKKKRKRKEDGDQKDDRPPKIDWAAERRRNERLRELAWLERQQEEGDERIAKVNLDELERDDEAPRSEEVDEGSPSDVATNASQPKGRKHVKKSPKRKKKKKSKKKDKKSRKDKKKKKGKEREKDRDRDDDEDLYEHADNNYDDSAHSDAEPRGKQQGDGVGGISSSVRGRENGEESRDSAAAEHKSVVDVSQTTKKDLDDEPMGDKDDEKRAEHYHTASSEGDILASILDDEDSDY</sequence>
<name>A0A7S3YXZ0_9EUKA</name>
<feature type="compositionally biased region" description="Basic and acidic residues" evidence="1">
    <location>
        <begin position="276"/>
        <end position="297"/>
    </location>
</feature>
<accession>A0A7S3YXZ0</accession>
<evidence type="ECO:0000256" key="1">
    <source>
        <dbReference type="SAM" id="MobiDB-lite"/>
    </source>
</evidence>